<dbReference type="InterPro" id="IPR036116">
    <property type="entry name" value="FN3_sf"/>
</dbReference>
<feature type="compositionally biased region" description="Gly residues" evidence="1">
    <location>
        <begin position="396"/>
        <end position="414"/>
    </location>
</feature>
<dbReference type="AlphaFoldDB" id="A0AAW0WW38"/>
<dbReference type="PANTHER" id="PTHR23278">
    <property type="entry name" value="SIDESTEP PROTEIN"/>
    <property type="match status" value="1"/>
</dbReference>
<gene>
    <name evidence="5" type="ORF">OTU49_005073</name>
</gene>
<evidence type="ECO:0000256" key="1">
    <source>
        <dbReference type="SAM" id="MobiDB-lite"/>
    </source>
</evidence>
<dbReference type="EMBL" id="JARKIK010000044">
    <property type="protein sequence ID" value="KAK8736558.1"/>
    <property type="molecule type" value="Genomic_DNA"/>
</dbReference>
<evidence type="ECO:0000259" key="3">
    <source>
        <dbReference type="PROSITE" id="PS50835"/>
    </source>
</evidence>
<feature type="domain" description="Ig-like" evidence="3">
    <location>
        <begin position="164"/>
        <end position="249"/>
    </location>
</feature>
<keyword evidence="2" id="KW-1133">Transmembrane helix</keyword>
<reference evidence="5 6" key="1">
    <citation type="journal article" date="2024" name="BMC Genomics">
        <title>Genome assembly of redclaw crayfish (Cherax quadricarinatus) provides insights into its immune adaptation and hypoxia tolerance.</title>
        <authorList>
            <person name="Liu Z."/>
            <person name="Zheng J."/>
            <person name="Li H."/>
            <person name="Fang K."/>
            <person name="Wang S."/>
            <person name="He J."/>
            <person name="Zhou D."/>
            <person name="Weng S."/>
            <person name="Chi M."/>
            <person name="Gu Z."/>
            <person name="He J."/>
            <person name="Li F."/>
            <person name="Wang M."/>
        </authorList>
    </citation>
    <scope>NUCLEOTIDE SEQUENCE [LARGE SCALE GENOMIC DNA]</scope>
    <source>
        <strain evidence="5">ZL_2023a</strain>
    </source>
</reference>
<evidence type="ECO:0000256" key="2">
    <source>
        <dbReference type="SAM" id="Phobius"/>
    </source>
</evidence>
<feature type="domain" description="Ig-like" evidence="3">
    <location>
        <begin position="67"/>
        <end position="153"/>
    </location>
</feature>
<dbReference type="Gene3D" id="2.60.40.10">
    <property type="entry name" value="Immunoglobulins"/>
    <property type="match status" value="4"/>
</dbReference>
<evidence type="ECO:0008006" key="7">
    <source>
        <dbReference type="Google" id="ProtNLM"/>
    </source>
</evidence>
<keyword evidence="6" id="KW-1185">Reference proteome</keyword>
<feature type="compositionally biased region" description="Acidic residues" evidence="1">
    <location>
        <begin position="357"/>
        <end position="369"/>
    </location>
</feature>
<keyword evidence="2" id="KW-0472">Membrane</keyword>
<dbReference type="InterPro" id="IPR036179">
    <property type="entry name" value="Ig-like_dom_sf"/>
</dbReference>
<proteinExistence type="predicted"/>
<dbReference type="SMART" id="SM00060">
    <property type="entry name" value="FN3"/>
    <property type="match status" value="1"/>
</dbReference>
<dbReference type="SMART" id="SM00409">
    <property type="entry name" value="IG"/>
    <property type="match status" value="2"/>
</dbReference>
<dbReference type="Proteomes" id="UP001445076">
    <property type="component" value="Unassembled WGS sequence"/>
</dbReference>
<dbReference type="InterPro" id="IPR003599">
    <property type="entry name" value="Ig_sub"/>
</dbReference>
<dbReference type="PROSITE" id="PS50835">
    <property type="entry name" value="IG_LIKE"/>
    <property type="match status" value="2"/>
</dbReference>
<comment type="caution">
    <text evidence="5">The sequence shown here is derived from an EMBL/GenBank/DDBJ whole genome shotgun (WGS) entry which is preliminary data.</text>
</comment>
<feature type="region of interest" description="Disordered" evidence="1">
    <location>
        <begin position="346"/>
        <end position="414"/>
    </location>
</feature>
<feature type="domain" description="Fibronectin type-III" evidence="4">
    <location>
        <begin position="262"/>
        <end position="352"/>
    </location>
</feature>
<keyword evidence="2" id="KW-0812">Transmembrane</keyword>
<dbReference type="CDD" id="cd00063">
    <property type="entry name" value="FN3"/>
    <property type="match status" value="1"/>
</dbReference>
<sequence length="475" mass="50124">PAITWRVRRVIHRAHMTEEEGLVSVSTLLVNVSRLDDGALVTCSAANPSVSASAISNTSILDVHYPPSVSVSLGRSLNPQTLKEGDDVYFTCTVDANPPASAITWYHEGTVQVQNMTSGVILSGDSLVLQRVSRRRAGQYKCSASNPLATVISAPVHLRIRYKPECLTSPTTYFIYDKPINVTCTVSSHPPVRAVHWQWNSSSDVIKTQLVSEPTERLSTQLTVYPIETYEDRLLSCWAVNEMGRQPLACGFSIKVAEMPLPLSSCRLANITASSLSLTCQRPEVATAGTTLYRAEVYFDNRTLFANVTSTRPNFNVSGLDAGTSYQIKVYVTHGPVTSQPIVVSAYTSRPSSPEEKQEEEEDEEEPEAAPDGSEGGGPAVPPPPSVVLDSTGVSGVSGGGDGRSAGGGGGGGGGTSTVGGIGAVMGVAAVSLVALVGVAWAWHSCRGGCHAKRKDAARLASADDAGNPDVVPNI</sequence>
<evidence type="ECO:0000313" key="6">
    <source>
        <dbReference type="Proteomes" id="UP001445076"/>
    </source>
</evidence>
<name>A0AAW0WW38_CHEQU</name>
<evidence type="ECO:0000313" key="5">
    <source>
        <dbReference type="EMBL" id="KAK8736558.1"/>
    </source>
</evidence>
<accession>A0AAW0WW38</accession>
<protein>
    <recommendedName>
        <fullName evidence="7">Nephrin</fullName>
    </recommendedName>
</protein>
<dbReference type="PROSITE" id="PS50853">
    <property type="entry name" value="FN3"/>
    <property type="match status" value="1"/>
</dbReference>
<dbReference type="InterPro" id="IPR007110">
    <property type="entry name" value="Ig-like_dom"/>
</dbReference>
<dbReference type="InterPro" id="IPR003598">
    <property type="entry name" value="Ig_sub2"/>
</dbReference>
<dbReference type="PANTHER" id="PTHR23278:SF19">
    <property type="entry name" value="OBSCURIN"/>
    <property type="match status" value="1"/>
</dbReference>
<organism evidence="5 6">
    <name type="scientific">Cherax quadricarinatus</name>
    <name type="common">Australian red claw crayfish</name>
    <dbReference type="NCBI Taxonomy" id="27406"/>
    <lineage>
        <taxon>Eukaryota</taxon>
        <taxon>Metazoa</taxon>
        <taxon>Ecdysozoa</taxon>
        <taxon>Arthropoda</taxon>
        <taxon>Crustacea</taxon>
        <taxon>Multicrustacea</taxon>
        <taxon>Malacostraca</taxon>
        <taxon>Eumalacostraca</taxon>
        <taxon>Eucarida</taxon>
        <taxon>Decapoda</taxon>
        <taxon>Pleocyemata</taxon>
        <taxon>Astacidea</taxon>
        <taxon>Parastacoidea</taxon>
        <taxon>Parastacidae</taxon>
        <taxon>Cherax</taxon>
    </lineage>
</organism>
<evidence type="ECO:0000259" key="4">
    <source>
        <dbReference type="PROSITE" id="PS50853"/>
    </source>
</evidence>
<dbReference type="InterPro" id="IPR013783">
    <property type="entry name" value="Ig-like_fold"/>
</dbReference>
<feature type="transmembrane region" description="Helical" evidence="2">
    <location>
        <begin position="422"/>
        <end position="443"/>
    </location>
</feature>
<feature type="non-terminal residue" evidence="5">
    <location>
        <position position="1"/>
    </location>
</feature>
<dbReference type="SMART" id="SM00408">
    <property type="entry name" value="IGc2"/>
    <property type="match status" value="1"/>
</dbReference>
<dbReference type="Pfam" id="PF13927">
    <property type="entry name" value="Ig_3"/>
    <property type="match status" value="1"/>
</dbReference>
<dbReference type="InterPro" id="IPR003961">
    <property type="entry name" value="FN3_dom"/>
</dbReference>
<feature type="non-terminal residue" evidence="5">
    <location>
        <position position="475"/>
    </location>
</feature>
<dbReference type="SUPFAM" id="SSF49265">
    <property type="entry name" value="Fibronectin type III"/>
    <property type="match status" value="1"/>
</dbReference>
<dbReference type="SUPFAM" id="SSF48726">
    <property type="entry name" value="Immunoglobulin"/>
    <property type="match status" value="3"/>
</dbReference>